<evidence type="ECO:0000313" key="2">
    <source>
        <dbReference type="Proteomes" id="UP001241377"/>
    </source>
</evidence>
<protein>
    <submittedName>
        <fullName evidence="1">Uncharacterized protein</fullName>
    </submittedName>
</protein>
<proteinExistence type="predicted"/>
<evidence type="ECO:0000313" key="1">
    <source>
        <dbReference type="EMBL" id="KAJ9108075.1"/>
    </source>
</evidence>
<keyword evidence="2" id="KW-1185">Reference proteome</keyword>
<dbReference type="Proteomes" id="UP001241377">
    <property type="component" value="Unassembled WGS sequence"/>
</dbReference>
<accession>A0ACC2WAE8</accession>
<organism evidence="1 2">
    <name type="scientific">Naganishia cerealis</name>
    <dbReference type="NCBI Taxonomy" id="610337"/>
    <lineage>
        <taxon>Eukaryota</taxon>
        <taxon>Fungi</taxon>
        <taxon>Dikarya</taxon>
        <taxon>Basidiomycota</taxon>
        <taxon>Agaricomycotina</taxon>
        <taxon>Tremellomycetes</taxon>
        <taxon>Filobasidiales</taxon>
        <taxon>Filobasidiaceae</taxon>
        <taxon>Naganishia</taxon>
    </lineage>
</organism>
<gene>
    <name evidence="1" type="ORF">QFC19_002540</name>
</gene>
<name>A0ACC2WAE8_9TREE</name>
<comment type="caution">
    <text evidence="1">The sequence shown here is derived from an EMBL/GenBank/DDBJ whole genome shotgun (WGS) entry which is preliminary data.</text>
</comment>
<sequence length="282" mass="32252">MTRTLLSTQVVKDDQIYQLCRILSHESYQPSSVQVLYFLLQPIVQHALKHQDDIGRALRKSYGESLQITTFGDVPSLDQLESIQDLRSPWGVAVLWKDASDNRVRGRFWISTEPQARTSPDTLNRQQKWQPDEQSIRVLNTMCHSLFQPFVSKQQYGSIFFNGTNQCWTETLATFGHKVYDGICTKAARRLRLDLDSRADCPAGYRMRPLAERDIQTASASFCRFSRAVAHVLLLPQVIDSNKIKFTPEYVRSRQYLSVAVVNAETDELASWAMTHSDCGED</sequence>
<dbReference type="EMBL" id="JASBWR010000022">
    <property type="protein sequence ID" value="KAJ9108075.1"/>
    <property type="molecule type" value="Genomic_DNA"/>
</dbReference>
<reference evidence="1" key="1">
    <citation type="submission" date="2023-04" db="EMBL/GenBank/DDBJ databases">
        <title>Draft Genome sequencing of Naganishia species isolated from polar environments using Oxford Nanopore Technology.</title>
        <authorList>
            <person name="Leo P."/>
            <person name="Venkateswaran K."/>
        </authorList>
    </citation>
    <scope>NUCLEOTIDE SEQUENCE</scope>
    <source>
        <strain evidence="1">MNA-CCFEE 5261</strain>
    </source>
</reference>